<dbReference type="EMBL" id="WUUU01000012">
    <property type="protein sequence ID" value="MXR19682.1"/>
    <property type="molecule type" value="Genomic_DNA"/>
</dbReference>
<comment type="caution">
    <text evidence="3">The sequence shown here is derived from an EMBL/GenBank/DDBJ whole genome shotgun (WGS) entry which is preliminary data.</text>
</comment>
<keyword evidence="4" id="KW-1185">Reference proteome</keyword>
<evidence type="ECO:0000313" key="3">
    <source>
        <dbReference type="EMBL" id="MXR19682.1"/>
    </source>
</evidence>
<evidence type="ECO:0000256" key="2">
    <source>
        <dbReference type="SAM" id="Phobius"/>
    </source>
</evidence>
<feature type="transmembrane region" description="Helical" evidence="2">
    <location>
        <begin position="20"/>
        <end position="40"/>
    </location>
</feature>
<proteinExistence type="predicted"/>
<evidence type="ECO:0000256" key="1">
    <source>
        <dbReference type="SAM" id="MobiDB-lite"/>
    </source>
</evidence>
<organism evidence="3 4">
    <name type="scientific">Halobacterium bonnevillei</name>
    <dbReference type="NCBI Taxonomy" id="2692200"/>
    <lineage>
        <taxon>Archaea</taxon>
        <taxon>Methanobacteriati</taxon>
        <taxon>Methanobacteriota</taxon>
        <taxon>Stenosarchaea group</taxon>
        <taxon>Halobacteria</taxon>
        <taxon>Halobacteriales</taxon>
        <taxon>Halobacteriaceae</taxon>
        <taxon>Halobacterium</taxon>
    </lineage>
</organism>
<dbReference type="Proteomes" id="UP000471521">
    <property type="component" value="Unassembled WGS sequence"/>
</dbReference>
<protein>
    <submittedName>
        <fullName evidence="3">Uncharacterized protein</fullName>
    </submittedName>
</protein>
<evidence type="ECO:0000313" key="4">
    <source>
        <dbReference type="Proteomes" id="UP000471521"/>
    </source>
</evidence>
<dbReference type="AlphaFoldDB" id="A0A6B0SL90"/>
<keyword evidence="2" id="KW-1133">Transmembrane helix</keyword>
<feature type="compositionally biased region" description="Acidic residues" evidence="1">
    <location>
        <begin position="54"/>
        <end position="74"/>
    </location>
</feature>
<accession>A0A6B0SL90</accession>
<name>A0A6B0SL90_9EURY</name>
<keyword evidence="2" id="KW-0812">Transmembrane</keyword>
<reference evidence="3 4" key="1">
    <citation type="submission" date="2019-12" db="EMBL/GenBank/DDBJ databases">
        <title>Isolation and characterization of three novel carbon monoxide-oxidizing members of Halobacteria from salione crusts and soils.</title>
        <authorList>
            <person name="Myers M.R."/>
            <person name="King G.M."/>
        </authorList>
    </citation>
    <scope>NUCLEOTIDE SEQUENCE [LARGE SCALE GENOMIC DNA]</scope>
    <source>
        <strain evidence="3 4">PCN9</strain>
    </source>
</reference>
<keyword evidence="2" id="KW-0472">Membrane</keyword>
<dbReference type="RefSeq" id="WP_159525262.1">
    <property type="nucleotide sequence ID" value="NZ_WUUU01000012.1"/>
</dbReference>
<feature type="region of interest" description="Disordered" evidence="1">
    <location>
        <begin position="49"/>
        <end position="74"/>
    </location>
</feature>
<gene>
    <name evidence="3" type="ORF">GRX66_03330</name>
</gene>
<sequence length="74" mass="8074">MSAAILQISGGLLESVGQVAVLAGTLVLVLALVALGSFAYKSLRGDGIEWPEDREPEEDDSVERSEDDDEWKYY</sequence>